<reference evidence="2 3" key="1">
    <citation type="submission" date="2019-08" db="EMBL/GenBank/DDBJ databases">
        <title>In-depth cultivation of the pig gut microbiome towards novel bacterial diversity and tailored functional studies.</title>
        <authorList>
            <person name="Wylensek D."/>
            <person name="Hitch T.C.A."/>
            <person name="Clavel T."/>
        </authorList>
    </citation>
    <scope>NUCLEOTIDE SEQUENCE [LARGE SCALE GENOMIC DNA]</scope>
    <source>
        <strain evidence="2 3">LKV-178-WT-2A</strain>
    </source>
</reference>
<evidence type="ECO:0000313" key="2">
    <source>
        <dbReference type="EMBL" id="MST85966.1"/>
    </source>
</evidence>
<protein>
    <submittedName>
        <fullName evidence="2">Glycosyltransferase</fullName>
    </submittedName>
</protein>
<keyword evidence="2" id="KW-0808">Transferase</keyword>
<comment type="caution">
    <text evidence="2">The sequence shown here is derived from an EMBL/GenBank/DDBJ whole genome shotgun (WGS) entry which is preliminary data.</text>
</comment>
<dbReference type="PANTHER" id="PTHR12526:SF637">
    <property type="entry name" value="GLYCOSYLTRANSFERASE EPSF-RELATED"/>
    <property type="match status" value="1"/>
</dbReference>
<dbReference type="Proteomes" id="UP000438914">
    <property type="component" value="Unassembled WGS sequence"/>
</dbReference>
<sequence length="424" mass="47822">MRVLIVNTSEKTGGAAVAANRLMEALNNNGVKAKMLVADKQTDNITVVGLPHPGRHRLHFLWERWCIFWHLHFKRDHLFEIDTACAGSDITSLPEYKEADVIHLAWINQGMLSLKDINKILADGKPVVWTMHDMWPATAICHYALSCPHFTTHCRQCRLLPGGGSKSDLSYKVWERKAKILARHAIKFVACSRWLAGEARRSRLLMGQDITAIPNPIDTRVFRPDDQRQARLSMHLPLDKKLILFVSQRVTNTIKGMDYMVEACNKLAADHPELKEQWGVVVMGGHADEIAERFQLPVYPLGYVNNTRAIVQAYQSADVFVIPSLSDNLPNTIMEALACGVPCVGFNVGGIPEMIDHQKNGYVAEYRSADDLAAGIYWTLHDADHKQLSREAVNKVERNYSQQSVAVKYIEVYTNAIAQRSFRI</sequence>
<name>A0A7K0KJ62_9BACT</name>
<feature type="domain" description="Glycosyltransferase subfamily 4-like N-terminal" evidence="1">
    <location>
        <begin position="13"/>
        <end position="220"/>
    </location>
</feature>
<evidence type="ECO:0000313" key="3">
    <source>
        <dbReference type="Proteomes" id="UP000438914"/>
    </source>
</evidence>
<proteinExistence type="predicted"/>
<dbReference type="Pfam" id="PF13692">
    <property type="entry name" value="Glyco_trans_1_4"/>
    <property type="match status" value="1"/>
</dbReference>
<dbReference type="Gene3D" id="3.40.50.2000">
    <property type="entry name" value="Glycogen Phosphorylase B"/>
    <property type="match status" value="2"/>
</dbReference>
<dbReference type="GO" id="GO:0016757">
    <property type="term" value="F:glycosyltransferase activity"/>
    <property type="evidence" value="ECO:0007669"/>
    <property type="project" value="UniProtKB-ARBA"/>
</dbReference>
<dbReference type="InterPro" id="IPR028098">
    <property type="entry name" value="Glyco_trans_4-like_N"/>
</dbReference>
<dbReference type="AlphaFoldDB" id="A0A7K0KJ62"/>
<organism evidence="2 3">
    <name type="scientific">Hallella mizrahii</name>
    <dbReference type="NCBI Taxonomy" id="2606637"/>
    <lineage>
        <taxon>Bacteria</taxon>
        <taxon>Pseudomonadati</taxon>
        <taxon>Bacteroidota</taxon>
        <taxon>Bacteroidia</taxon>
        <taxon>Bacteroidales</taxon>
        <taxon>Prevotellaceae</taxon>
        <taxon>Hallella</taxon>
    </lineage>
</organism>
<dbReference type="RefSeq" id="WP_154535563.1">
    <property type="nucleotide sequence ID" value="NZ_VUNG01000067.1"/>
</dbReference>
<accession>A0A7K0KJ62</accession>
<dbReference type="Pfam" id="PF13439">
    <property type="entry name" value="Glyco_transf_4"/>
    <property type="match status" value="1"/>
</dbReference>
<dbReference type="PANTHER" id="PTHR12526">
    <property type="entry name" value="GLYCOSYLTRANSFERASE"/>
    <property type="match status" value="1"/>
</dbReference>
<dbReference type="SUPFAM" id="SSF53756">
    <property type="entry name" value="UDP-Glycosyltransferase/glycogen phosphorylase"/>
    <property type="match status" value="1"/>
</dbReference>
<gene>
    <name evidence="2" type="ORF">FYJ73_15055</name>
</gene>
<evidence type="ECO:0000259" key="1">
    <source>
        <dbReference type="Pfam" id="PF13439"/>
    </source>
</evidence>
<dbReference type="EMBL" id="VUNG01000067">
    <property type="protein sequence ID" value="MST85966.1"/>
    <property type="molecule type" value="Genomic_DNA"/>
</dbReference>
<keyword evidence="3" id="KW-1185">Reference proteome</keyword>
<dbReference type="CDD" id="cd03825">
    <property type="entry name" value="GT4_WcaC-like"/>
    <property type="match status" value="1"/>
</dbReference>